<feature type="compositionally biased region" description="Basic and acidic residues" evidence="2">
    <location>
        <begin position="683"/>
        <end position="709"/>
    </location>
</feature>
<dbReference type="PANTHER" id="PTHR17271:SF1">
    <property type="entry name" value="PROTEIN OUTSPREAD"/>
    <property type="match status" value="1"/>
</dbReference>
<protein>
    <submittedName>
        <fullName evidence="5">Protein outspread-like isoform X1</fullName>
    </submittedName>
</protein>
<evidence type="ECO:0000259" key="3">
    <source>
        <dbReference type="PROSITE" id="PS50003"/>
    </source>
</evidence>
<dbReference type="PROSITE" id="PS50003">
    <property type="entry name" value="PH_DOMAIN"/>
    <property type="match status" value="1"/>
</dbReference>
<feature type="region of interest" description="Disordered" evidence="2">
    <location>
        <begin position="177"/>
        <end position="263"/>
    </location>
</feature>
<name>A0ABM1BHX7_LIMPO</name>
<feature type="compositionally biased region" description="Basic and acidic residues" evidence="2">
    <location>
        <begin position="205"/>
        <end position="219"/>
    </location>
</feature>
<feature type="compositionally biased region" description="Low complexity" evidence="2">
    <location>
        <begin position="565"/>
        <end position="579"/>
    </location>
</feature>
<dbReference type="InterPro" id="IPR001849">
    <property type="entry name" value="PH_domain"/>
</dbReference>
<feature type="compositionally biased region" description="Basic and acidic residues" evidence="2">
    <location>
        <begin position="979"/>
        <end position="994"/>
    </location>
</feature>
<organism evidence="4 5">
    <name type="scientific">Limulus polyphemus</name>
    <name type="common">Atlantic horseshoe crab</name>
    <dbReference type="NCBI Taxonomy" id="6850"/>
    <lineage>
        <taxon>Eukaryota</taxon>
        <taxon>Metazoa</taxon>
        <taxon>Ecdysozoa</taxon>
        <taxon>Arthropoda</taxon>
        <taxon>Chelicerata</taxon>
        <taxon>Merostomata</taxon>
        <taxon>Xiphosura</taxon>
        <taxon>Limulidae</taxon>
        <taxon>Limulus</taxon>
    </lineage>
</organism>
<evidence type="ECO:0000256" key="2">
    <source>
        <dbReference type="SAM" id="MobiDB-lite"/>
    </source>
</evidence>
<feature type="compositionally biased region" description="Basic and acidic residues" evidence="2">
    <location>
        <begin position="648"/>
        <end position="674"/>
    </location>
</feature>
<dbReference type="Pfam" id="PF00169">
    <property type="entry name" value="PH"/>
    <property type="match status" value="1"/>
</dbReference>
<feature type="compositionally biased region" description="Polar residues" evidence="2">
    <location>
        <begin position="547"/>
        <end position="560"/>
    </location>
</feature>
<dbReference type="InterPro" id="IPR052223">
    <property type="entry name" value="Actin_Cytoskeleton_Reg"/>
</dbReference>
<dbReference type="Gene3D" id="2.30.29.30">
    <property type="entry name" value="Pleckstrin-homology domain (PH domain)/Phosphotyrosine-binding domain (PTB)"/>
    <property type="match status" value="1"/>
</dbReference>
<feature type="region of interest" description="Disordered" evidence="2">
    <location>
        <begin position="971"/>
        <end position="994"/>
    </location>
</feature>
<evidence type="ECO:0000313" key="5">
    <source>
        <dbReference type="RefSeq" id="XP_013782352.1"/>
    </source>
</evidence>
<sequence>MNKALEVSDGENVTGNQFSIAIATPDKVHFIKGTSKEERNWWFDILSRFPSNTIRGRNKRFATIPGGKATVTDVGNQVGKKSDISSDLIRSASTRERFNTFSSKFPSQPKPEPSWEQLKKAGTEDVFSTKESDKLILKNNLPSTPIKKASVINNKMESDNASEWKHIESKNLRNILSNSGSISYPSSVEKDTKTKKSLQVEETPNPDKDKPDENTDKGKIGVRRYLKRDGRSIRSQRSRSDGVAKMIPSPVTRDTDRKKHQNSFHLHTEKSILACTSEQETINQRIPLDKDCQEQSECDNQGLQQSESHTSFSPTKWQNQDKVRGDPDGCGLDFSHSGPLIHSESTPVDLFLKKGWLLRQGHNEWYKHWFVLRNSSLTFYLNPSAEESKNMDGILDLQLVKGVEEMETDKDHAFCITTTDNKKYVFAAITAGIRNNWIQAIDGAAKCVIPEMQKKGRTEGVTDIASRSKLGVISPVRDHDPVKLLDVSSSDDPSEYFSFVDEEELTEQLVSPRTLPPSPPLNRTAISKVKEKARSCSSSRYRAGKQLRSSAATDSEQNTCGMEVDQQSDGGISDRSSSSVHGKDSPYWEGRLSYRERMNKVLDDGNNNFDNKCVARLASPTPSLKNCCYSKETKDEDLAPKSLNVNDSKEELLEKKHRLPEELKSIKNSKEHQQKMSTGNSKDISDKNPEDKLEGKHQKQSESGENPYKSKYESLKLKYKKDRAEWEAKLFRKLSIPSKLGKAEELQGAIQNCKNQLMNVKCNLEKSPEKREESLVCWKEVSKLYEELEKLLGISERRSKKDNEISKLKNLKAELQGVCDDRQKEIERLKIELDIRKTDIIDLEKELRKVHAELEKLKDQTDLQGHVRNLETMLKNSICNSDGATTKQPDSFLLMENSELQVKLETVNEVVKSLKRKLNEADQNFDGLEINYFKLQQDIKRMQEDHSSQLALMTARVDDLTSKLTVSERNFRQTKQKLARNESRQERRKSSLRGKEGLNLSKEFERKIVDLEEKLGFIVYSLKESQDIKETEKPKSQIQPRSESPLTDTQNLLIRLNNLDTKVKNVSSLAGFSDQKIGQRDNLEKPKIFLQITNDSEESGPEEWKTLSLNNSFCDLGELEAEKNDKMQPQSLSECVHFISEKIQSLGFWFHNILYLLHTQGKEVDSSINKELKHLVKTIDNLSHNGFENTHINSDKRMLLDVVYRLIFFCEVVKAIDRLTDFDMSKRKDLIEEINHVSHWLSTLEKKWSSLEATSKEVNEEIKRTLFGFLKDFLLVKHRSDLVAAEQVDASCDGIQYDSFSITSELENIEEQFLHISEAFNTNRADNLSTLLSSLKNISDNELCEIQPLRCKEAFVTENRANQLSVKRTINEELLSENLLHVVTETCEKYLRLIAHQRNQQINLLHYDQESFDLWYNLIDKSLQKEQKIFSNELKTGLSKVESLHELELKCSLSQEILTKITDLANLTAFSGIIHGSIAYLKSKAEVVISNSKTRFNTQESSGIEEKQWITYLRDNLYQRVVLCVLPQTSHSCVAQVNEKCLENIAKQSASREANLQKCFHEDLTEEKSSYEQDLSQLQLTTLQQQQRQQFEEGCSTCQELREEICQLQAQLDIFQDSEQIMKQHQEEIESLKSNHLAEVEAIKKEMRELIEKQDKLHTENISELQSELQLSQKHLKYLELEHEEQMKSIIESYHHKLETKHDVISEEAIRRRYQSEIEQWKGLSEKGLIAMENSYKRMISDMQKKHQMELKQLENEKEKVLAEEIQATRAALDAMRKAHKEELQREIAKFKEEFFKQTERPCNVESQYKEHEAELEEIKQEILALCEKYSIKCLENASLKENLEMLSKQLENTSYQVFDLIARNKQLQAMLTSEVAEKKKEVSQDNDNKNLERLKHLLNLDEPKDENGDPLQKLDLTKHKEKRTVVDTKGQRQALPLTVIPVRSSGTFSRRTFESKPR</sequence>
<accession>A0ABM1BHX7</accession>
<feature type="compositionally biased region" description="Polar residues" evidence="2">
    <location>
        <begin position="177"/>
        <end position="186"/>
    </location>
</feature>
<dbReference type="InterPro" id="IPR011993">
    <property type="entry name" value="PH-like_dom_sf"/>
</dbReference>
<evidence type="ECO:0000256" key="1">
    <source>
        <dbReference type="SAM" id="Coils"/>
    </source>
</evidence>
<feature type="compositionally biased region" description="Basic and acidic residues" evidence="2">
    <location>
        <begin position="227"/>
        <end position="242"/>
    </location>
</feature>
<feature type="region of interest" description="Disordered" evidence="2">
    <location>
        <begin position="1900"/>
        <end position="1931"/>
    </location>
</feature>
<feature type="compositionally biased region" description="Polar residues" evidence="2">
    <location>
        <begin position="298"/>
        <end position="318"/>
    </location>
</feature>
<feature type="region of interest" description="Disordered" evidence="2">
    <location>
        <begin position="297"/>
        <end position="323"/>
    </location>
</feature>
<dbReference type="PANTHER" id="PTHR17271">
    <property type="entry name" value="PLECKSTRIN HOMOLOGY PH DOMAIN-CONTAINING PROTEIN"/>
    <property type="match status" value="1"/>
</dbReference>
<feature type="region of interest" description="Disordered" evidence="2">
    <location>
        <begin position="537"/>
        <end position="587"/>
    </location>
</feature>
<evidence type="ECO:0000313" key="4">
    <source>
        <dbReference type="Proteomes" id="UP000694941"/>
    </source>
</evidence>
<dbReference type="Proteomes" id="UP000694941">
    <property type="component" value="Unplaced"/>
</dbReference>
<proteinExistence type="predicted"/>
<feature type="coiled-coil region" evidence="1">
    <location>
        <begin position="1615"/>
        <end position="1682"/>
    </location>
</feature>
<reference evidence="5" key="1">
    <citation type="submission" date="2025-08" db="UniProtKB">
        <authorList>
            <consortium name="RefSeq"/>
        </authorList>
    </citation>
    <scope>IDENTIFICATION</scope>
    <source>
        <tissue evidence="5">Muscle</tissue>
    </source>
</reference>
<dbReference type="SUPFAM" id="SSF50729">
    <property type="entry name" value="PH domain-like"/>
    <property type="match status" value="1"/>
</dbReference>
<feature type="compositionally biased region" description="Basic and acidic residues" evidence="2">
    <location>
        <begin position="1916"/>
        <end position="1931"/>
    </location>
</feature>
<feature type="coiled-coil region" evidence="1">
    <location>
        <begin position="897"/>
        <end position="945"/>
    </location>
</feature>
<feature type="domain" description="PH" evidence="3">
    <location>
        <begin position="350"/>
        <end position="446"/>
    </location>
</feature>
<feature type="region of interest" description="Disordered" evidence="2">
    <location>
        <begin position="648"/>
        <end position="709"/>
    </location>
</feature>
<keyword evidence="4" id="KW-1185">Reference proteome</keyword>
<feature type="coiled-coil region" evidence="1">
    <location>
        <begin position="808"/>
        <end position="860"/>
    </location>
</feature>
<dbReference type="GeneID" id="106466604"/>
<dbReference type="SMART" id="SM00233">
    <property type="entry name" value="PH"/>
    <property type="match status" value="1"/>
</dbReference>
<feature type="coiled-coil region" evidence="1">
    <location>
        <begin position="1737"/>
        <end position="1857"/>
    </location>
</feature>
<keyword evidence="1" id="KW-0175">Coiled coil</keyword>
<gene>
    <name evidence="5" type="primary">LOC106466604</name>
</gene>
<dbReference type="RefSeq" id="XP_013782352.1">
    <property type="nucleotide sequence ID" value="XM_013926898.2"/>
</dbReference>